<keyword evidence="4" id="KW-0645">Protease</keyword>
<evidence type="ECO:0000259" key="7">
    <source>
        <dbReference type="Pfam" id="PF00326"/>
    </source>
</evidence>
<evidence type="ECO:0000259" key="8">
    <source>
        <dbReference type="Pfam" id="PF02897"/>
    </source>
</evidence>
<dbReference type="InterPro" id="IPR001375">
    <property type="entry name" value="Peptidase_S9_cat"/>
</dbReference>
<dbReference type="GO" id="GO:0004252">
    <property type="term" value="F:serine-type endopeptidase activity"/>
    <property type="evidence" value="ECO:0007669"/>
    <property type="project" value="UniProtKB-EC"/>
</dbReference>
<organism evidence="9 10">
    <name type="scientific">Micromonospora craniellae</name>
    <dbReference type="NCBI Taxonomy" id="2294034"/>
    <lineage>
        <taxon>Bacteria</taxon>
        <taxon>Bacillati</taxon>
        <taxon>Actinomycetota</taxon>
        <taxon>Actinomycetes</taxon>
        <taxon>Micromonosporales</taxon>
        <taxon>Micromonosporaceae</taxon>
        <taxon>Micromonospora</taxon>
    </lineage>
</organism>
<evidence type="ECO:0000313" key="9">
    <source>
        <dbReference type="EMBL" id="RFS45890.1"/>
    </source>
</evidence>
<evidence type="ECO:0000313" key="10">
    <source>
        <dbReference type="Proteomes" id="UP000262621"/>
    </source>
</evidence>
<evidence type="ECO:0000256" key="6">
    <source>
        <dbReference type="ARBA" id="ARBA00022825"/>
    </source>
</evidence>
<dbReference type="OrthoDB" id="9801421at2"/>
<comment type="catalytic activity">
    <reaction evidence="1">
        <text>Hydrolysis of Pro-|-Xaa &gt;&gt; Ala-|-Xaa in oligopeptides.</text>
        <dbReference type="EC" id="3.4.21.26"/>
    </reaction>
</comment>
<dbReference type="GO" id="GO:0005829">
    <property type="term" value="C:cytosol"/>
    <property type="evidence" value="ECO:0007669"/>
    <property type="project" value="TreeGrafter"/>
</dbReference>
<sequence length="699" mass="77401">MTISPTRATDYPMARRDDLVEDHHGTAVADPYRWLEDPDDPQTQQWVAAQHRLSREYLDRSPWKRIIRERLRAVWSLRTCHTALVQGGRYFFFHNDGEQEQDTLQVMDSPDAESRVLLDPAEFCGPDNGHDGAVATISYATASPDGRLLAYSMSYGGSDWQEWRIREVSTGRDLPDQLLWSKFSSAGWNADGTGFYYTRYDAPPPEAHDWDPDRDPRVVFHRVGTSQDDDELIYQDPDNPEQGITVGTTEDGAYLLLFIWRGTDTTNLLRVKDLRTPGAAIAELLPSAAAAYSYIAGHGDTLWLQTDLDAPRGRIITVDPRRPDEFTQLVAEADDAIQGAGVISAKLYVAYLTDAACRVQIFHRDDGQPLGELPLPERGTLEGLRSAPTGTEAFFSFTSFTRPATVYRLDASDDSVTVFFAPTYTFDPDSFLAEQIWYDSADGTRVPMWVCRHRDVPLDGSAPTFLAAYGGFGFAITPTFTPGPIAWMQLGGVYALANVRGGGEFGEEWHRAGSGRNKIKAVEDLIAAAEWLSSHGYTSPQRLGLGGISNGGTLVAAAAVRRPDVCGCVIPVNGVLDLLRFHQFTIGWSWVFEYGSAEDPEDFAALYELSPLHRLRSHQTYPATLICTATRDDRVVPAHSYKFAATLQHTQSGTAPVLLRVDLTSGHARDARATEGLEDLSDRWTFAAHTLGMRVPPEA</sequence>
<evidence type="ECO:0000256" key="5">
    <source>
        <dbReference type="ARBA" id="ARBA00022801"/>
    </source>
</evidence>
<dbReference type="PANTHER" id="PTHR42881:SF2">
    <property type="entry name" value="PROLYL ENDOPEPTIDASE"/>
    <property type="match status" value="1"/>
</dbReference>
<dbReference type="FunFam" id="3.40.50.1820:FF:000005">
    <property type="entry name" value="Prolyl endopeptidase"/>
    <property type="match status" value="1"/>
</dbReference>
<dbReference type="Proteomes" id="UP000262621">
    <property type="component" value="Unassembled WGS sequence"/>
</dbReference>
<proteinExistence type="inferred from homology"/>
<keyword evidence="5" id="KW-0378">Hydrolase</keyword>
<dbReference type="InterPro" id="IPR002470">
    <property type="entry name" value="Peptidase_S9A"/>
</dbReference>
<dbReference type="Gene3D" id="3.40.50.1820">
    <property type="entry name" value="alpha/beta hydrolase"/>
    <property type="match status" value="1"/>
</dbReference>
<accession>A0A372FZG9</accession>
<protein>
    <recommendedName>
        <fullName evidence="3">prolyl oligopeptidase</fullName>
        <ecNumber evidence="3">3.4.21.26</ecNumber>
    </recommendedName>
</protein>
<evidence type="ECO:0000256" key="4">
    <source>
        <dbReference type="ARBA" id="ARBA00022670"/>
    </source>
</evidence>
<dbReference type="EMBL" id="QVFU01000013">
    <property type="protein sequence ID" value="RFS45890.1"/>
    <property type="molecule type" value="Genomic_DNA"/>
</dbReference>
<evidence type="ECO:0000256" key="3">
    <source>
        <dbReference type="ARBA" id="ARBA00011897"/>
    </source>
</evidence>
<reference evidence="9 10" key="1">
    <citation type="submission" date="2018-08" db="EMBL/GenBank/DDBJ databases">
        <title>Verrucosispora craniellae sp. nov., isolated from a marine sponge in the South China Sea.</title>
        <authorList>
            <person name="Li L."/>
            <person name="Lin H.W."/>
        </authorList>
    </citation>
    <scope>NUCLEOTIDE SEQUENCE [LARGE SCALE GENOMIC DNA]</scope>
    <source>
        <strain evidence="9 10">LHW63014</strain>
    </source>
</reference>
<evidence type="ECO:0000256" key="1">
    <source>
        <dbReference type="ARBA" id="ARBA00001070"/>
    </source>
</evidence>
<dbReference type="SUPFAM" id="SSF53474">
    <property type="entry name" value="alpha/beta-Hydrolases"/>
    <property type="match status" value="1"/>
</dbReference>
<dbReference type="AlphaFoldDB" id="A0A372FZG9"/>
<name>A0A372FZG9_9ACTN</name>
<dbReference type="EC" id="3.4.21.26" evidence="3"/>
<dbReference type="InterPro" id="IPR023302">
    <property type="entry name" value="Pept_S9A_N"/>
</dbReference>
<keyword evidence="10" id="KW-1185">Reference proteome</keyword>
<keyword evidence="6" id="KW-0720">Serine protease</keyword>
<dbReference type="InterPro" id="IPR029058">
    <property type="entry name" value="AB_hydrolase_fold"/>
</dbReference>
<dbReference type="Gene3D" id="2.130.10.120">
    <property type="entry name" value="Prolyl oligopeptidase, N-terminal domain"/>
    <property type="match status" value="1"/>
</dbReference>
<dbReference type="SUPFAM" id="SSF50993">
    <property type="entry name" value="Peptidase/esterase 'gauge' domain"/>
    <property type="match status" value="1"/>
</dbReference>
<evidence type="ECO:0000256" key="2">
    <source>
        <dbReference type="ARBA" id="ARBA00005228"/>
    </source>
</evidence>
<comment type="caution">
    <text evidence="9">The sequence shown here is derived from an EMBL/GenBank/DDBJ whole genome shotgun (WGS) entry which is preliminary data.</text>
</comment>
<comment type="similarity">
    <text evidence="2">Belongs to the peptidase S9A family.</text>
</comment>
<dbReference type="RefSeq" id="WP_117228582.1">
    <property type="nucleotide sequence ID" value="NZ_CP061725.1"/>
</dbReference>
<dbReference type="GO" id="GO:0006508">
    <property type="term" value="P:proteolysis"/>
    <property type="evidence" value="ECO:0007669"/>
    <property type="project" value="UniProtKB-KW"/>
</dbReference>
<dbReference type="Pfam" id="PF00326">
    <property type="entry name" value="Peptidase_S9"/>
    <property type="match status" value="1"/>
</dbReference>
<gene>
    <name evidence="9" type="ORF">D0Q02_14905</name>
</gene>
<dbReference type="Pfam" id="PF02897">
    <property type="entry name" value="Peptidase_S9_N"/>
    <property type="match status" value="1"/>
</dbReference>
<feature type="domain" description="Peptidase S9 prolyl oligopeptidase catalytic" evidence="7">
    <location>
        <begin position="485"/>
        <end position="693"/>
    </location>
</feature>
<dbReference type="PANTHER" id="PTHR42881">
    <property type="entry name" value="PROLYL ENDOPEPTIDASE"/>
    <property type="match status" value="1"/>
</dbReference>
<feature type="domain" description="Peptidase S9A N-terminal" evidence="8">
    <location>
        <begin position="12"/>
        <end position="418"/>
    </location>
</feature>
<dbReference type="InterPro" id="IPR051167">
    <property type="entry name" value="Prolyl_oligopep/macrocyclase"/>
</dbReference>
<dbReference type="GO" id="GO:0070012">
    <property type="term" value="F:oligopeptidase activity"/>
    <property type="evidence" value="ECO:0007669"/>
    <property type="project" value="TreeGrafter"/>
</dbReference>
<dbReference type="PRINTS" id="PR00862">
    <property type="entry name" value="PROLIGOPTASE"/>
</dbReference>